<name>A0A8J9YQ56_BRALA</name>
<sequence length="87" mass="9583">MGNGESAPDPALRHNTTAASMKSPMPDQTELEERFARVLVYRTSSDLLRRFDMSDIKNFRDTPCQLVVAPGVHVPCALHSSLRSASP</sequence>
<reference evidence="2" key="1">
    <citation type="submission" date="2022-01" db="EMBL/GenBank/DDBJ databases">
        <authorList>
            <person name="Braso-Vives M."/>
        </authorList>
    </citation>
    <scope>NUCLEOTIDE SEQUENCE</scope>
</reference>
<proteinExistence type="predicted"/>
<accession>A0A8J9YQ56</accession>
<evidence type="ECO:0000256" key="1">
    <source>
        <dbReference type="SAM" id="MobiDB-lite"/>
    </source>
</evidence>
<feature type="region of interest" description="Disordered" evidence="1">
    <location>
        <begin position="1"/>
        <end position="29"/>
    </location>
</feature>
<keyword evidence="3" id="KW-1185">Reference proteome</keyword>
<dbReference type="EMBL" id="OV696695">
    <property type="protein sequence ID" value="CAH1237807.1"/>
    <property type="molecule type" value="Genomic_DNA"/>
</dbReference>
<organism evidence="2 3">
    <name type="scientific">Branchiostoma lanceolatum</name>
    <name type="common">Common lancelet</name>
    <name type="synonym">Amphioxus lanceolatum</name>
    <dbReference type="NCBI Taxonomy" id="7740"/>
    <lineage>
        <taxon>Eukaryota</taxon>
        <taxon>Metazoa</taxon>
        <taxon>Chordata</taxon>
        <taxon>Cephalochordata</taxon>
        <taxon>Leptocardii</taxon>
        <taxon>Amphioxiformes</taxon>
        <taxon>Branchiostomatidae</taxon>
        <taxon>Branchiostoma</taxon>
    </lineage>
</organism>
<protein>
    <submittedName>
        <fullName evidence="2">Hypp5441 protein</fullName>
    </submittedName>
</protein>
<gene>
    <name evidence="2" type="primary">Hypp5441</name>
    <name evidence="2" type="ORF">BLAG_LOCUS2619</name>
</gene>
<evidence type="ECO:0000313" key="3">
    <source>
        <dbReference type="Proteomes" id="UP000838412"/>
    </source>
</evidence>
<dbReference type="AlphaFoldDB" id="A0A8J9YQ56"/>
<dbReference type="Proteomes" id="UP000838412">
    <property type="component" value="Chromosome 10"/>
</dbReference>
<dbReference type="OrthoDB" id="1104827at2759"/>
<evidence type="ECO:0000313" key="2">
    <source>
        <dbReference type="EMBL" id="CAH1237807.1"/>
    </source>
</evidence>